<keyword evidence="4" id="KW-0808">Transferase</keyword>
<evidence type="ECO:0000256" key="3">
    <source>
        <dbReference type="ARBA" id="ARBA00022603"/>
    </source>
</evidence>
<dbReference type="EC" id="2.1.1.113" evidence="2"/>
<reference evidence="8" key="2">
    <citation type="journal article" date="2014" name="ISME J.">
        <title>Microbial stratification in low pH oxic and suboxic macroscopic growths along an acid mine drainage.</title>
        <authorList>
            <person name="Mendez-Garcia C."/>
            <person name="Mesa V."/>
            <person name="Sprenger R.R."/>
            <person name="Richter M."/>
            <person name="Diez M.S."/>
            <person name="Solano J."/>
            <person name="Bargiela R."/>
            <person name="Golyshina O.V."/>
            <person name="Manteca A."/>
            <person name="Ramos J.L."/>
            <person name="Gallego J.R."/>
            <person name="Llorente I."/>
            <person name="Martins Dos Santos V.A."/>
            <person name="Jensen O.N."/>
            <person name="Pelaez A.I."/>
            <person name="Sanchez J."/>
            <person name="Ferrer M."/>
        </authorList>
    </citation>
    <scope>NUCLEOTIDE SEQUENCE</scope>
</reference>
<comment type="similarity">
    <text evidence="1">Belongs to the N(4)/N(6)-methyltransferase family. N(4) subfamily.</text>
</comment>
<dbReference type="SUPFAM" id="SSF53335">
    <property type="entry name" value="S-adenosyl-L-methionine-dependent methyltransferases"/>
    <property type="match status" value="1"/>
</dbReference>
<keyword evidence="3 8" id="KW-0489">Methyltransferase</keyword>
<evidence type="ECO:0000256" key="2">
    <source>
        <dbReference type="ARBA" id="ARBA00012185"/>
    </source>
</evidence>
<proteinExistence type="inferred from homology"/>
<dbReference type="GO" id="GO:0032259">
    <property type="term" value="P:methylation"/>
    <property type="evidence" value="ECO:0007669"/>
    <property type="project" value="UniProtKB-KW"/>
</dbReference>
<dbReference type="EMBL" id="AUZY01006075">
    <property type="protein sequence ID" value="EQD55434.1"/>
    <property type="molecule type" value="Genomic_DNA"/>
</dbReference>
<evidence type="ECO:0000256" key="5">
    <source>
        <dbReference type="ARBA" id="ARBA00022691"/>
    </source>
</evidence>
<organism evidence="8">
    <name type="scientific">mine drainage metagenome</name>
    <dbReference type="NCBI Taxonomy" id="410659"/>
    <lineage>
        <taxon>unclassified sequences</taxon>
        <taxon>metagenomes</taxon>
        <taxon>ecological metagenomes</taxon>
    </lineage>
</organism>
<evidence type="ECO:0000256" key="1">
    <source>
        <dbReference type="ARBA" id="ARBA00010203"/>
    </source>
</evidence>
<dbReference type="GO" id="GO:0009307">
    <property type="term" value="P:DNA restriction-modification system"/>
    <property type="evidence" value="ECO:0007669"/>
    <property type="project" value="UniProtKB-KW"/>
</dbReference>
<reference evidence="8" key="1">
    <citation type="submission" date="2013-08" db="EMBL/GenBank/DDBJ databases">
        <authorList>
            <person name="Mendez C."/>
            <person name="Richter M."/>
            <person name="Ferrer M."/>
            <person name="Sanchez J."/>
        </authorList>
    </citation>
    <scope>NUCLEOTIDE SEQUENCE</scope>
</reference>
<evidence type="ECO:0000256" key="7">
    <source>
        <dbReference type="ARBA" id="ARBA00049120"/>
    </source>
</evidence>
<keyword evidence="5" id="KW-0949">S-adenosyl-L-methionine</keyword>
<dbReference type="InterPro" id="IPR017985">
    <property type="entry name" value="MeTrfase_CN4_CS"/>
</dbReference>
<comment type="caution">
    <text evidence="8">The sequence shown here is derived from an EMBL/GenBank/DDBJ whole genome shotgun (WGS) entry which is preliminary data.</text>
</comment>
<protein>
    <recommendedName>
        <fullName evidence="2">site-specific DNA-methyltransferase (cytosine-N(4)-specific)</fullName>
        <ecNumber evidence="2">2.1.1.113</ecNumber>
    </recommendedName>
</protein>
<dbReference type="Gene3D" id="3.40.50.150">
    <property type="entry name" value="Vaccinia Virus protein VP39"/>
    <property type="match status" value="1"/>
</dbReference>
<evidence type="ECO:0000256" key="6">
    <source>
        <dbReference type="ARBA" id="ARBA00022747"/>
    </source>
</evidence>
<dbReference type="PROSITE" id="PS00093">
    <property type="entry name" value="N4_MTASE"/>
    <property type="match status" value="1"/>
</dbReference>
<feature type="non-terminal residue" evidence="8">
    <location>
        <position position="146"/>
    </location>
</feature>
<comment type="catalytic activity">
    <reaction evidence="7">
        <text>a 2'-deoxycytidine in DNA + S-adenosyl-L-methionine = an N(4)-methyl-2'-deoxycytidine in DNA + S-adenosyl-L-homocysteine + H(+)</text>
        <dbReference type="Rhea" id="RHEA:16857"/>
        <dbReference type="Rhea" id="RHEA-COMP:11369"/>
        <dbReference type="Rhea" id="RHEA-COMP:13674"/>
        <dbReference type="ChEBI" id="CHEBI:15378"/>
        <dbReference type="ChEBI" id="CHEBI:57856"/>
        <dbReference type="ChEBI" id="CHEBI:59789"/>
        <dbReference type="ChEBI" id="CHEBI:85452"/>
        <dbReference type="ChEBI" id="CHEBI:137933"/>
        <dbReference type="EC" id="2.1.1.113"/>
    </reaction>
</comment>
<feature type="non-terminal residue" evidence="8">
    <location>
        <position position="1"/>
    </location>
</feature>
<dbReference type="GO" id="GO:0015667">
    <property type="term" value="F:site-specific DNA-methyltransferase (cytosine-N4-specific) activity"/>
    <property type="evidence" value="ECO:0007669"/>
    <property type="project" value="UniProtKB-EC"/>
</dbReference>
<keyword evidence="6" id="KW-0680">Restriction system</keyword>
<dbReference type="InterPro" id="IPR029063">
    <property type="entry name" value="SAM-dependent_MTases_sf"/>
</dbReference>
<dbReference type="GO" id="GO:0003677">
    <property type="term" value="F:DNA binding"/>
    <property type="evidence" value="ECO:0007669"/>
    <property type="project" value="InterPro"/>
</dbReference>
<name>T1BQA4_9ZZZZ</name>
<accession>T1BQA4</accession>
<gene>
    <name evidence="8" type="ORF">B1B_09229</name>
</gene>
<dbReference type="AlphaFoldDB" id="T1BQA4"/>
<evidence type="ECO:0000256" key="4">
    <source>
        <dbReference type="ARBA" id="ARBA00022679"/>
    </source>
</evidence>
<sequence length="146" mass="15688">ERAFLAESRGGDVIPGDLTPVILEGEVREVLGRLPDESIHCVVTSPPYWGLRDYGLPPVLWGGSPSCPHEWGSPIPGDPKGGTGTPNGRNVIGAGYARGERRGRFCLSCDAWLGQLGLEPTAELFVQHLAGVFDEVRRVLRSDGTL</sequence>
<evidence type="ECO:0000313" key="8">
    <source>
        <dbReference type="EMBL" id="EQD55434.1"/>
    </source>
</evidence>